<evidence type="ECO:0000256" key="1">
    <source>
        <dbReference type="ARBA" id="ARBA00022649"/>
    </source>
</evidence>
<dbReference type="STRING" id="1612624.ADU59_16345"/>
<protein>
    <submittedName>
        <fullName evidence="2">Plasmid stabilization protein</fullName>
    </submittedName>
</protein>
<reference evidence="2 3" key="1">
    <citation type="journal article" date="2016" name="Syst. Appl. Microbiol.">
        <title>Pararhizobium polonicum sp. nov. isolated from tumors on stone fruit rootstocks.</title>
        <authorList>
            <person name="Pulawska J."/>
            <person name="Kuzmanovic N."/>
            <person name="Willems A."/>
            <person name="Pothier J.F."/>
        </authorList>
    </citation>
    <scope>NUCLEOTIDE SEQUENCE [LARGE SCALE GENOMIC DNA]</scope>
    <source>
        <strain evidence="2 3">F5.1</strain>
    </source>
</reference>
<dbReference type="RefSeq" id="WP_068955220.1">
    <property type="nucleotide sequence ID" value="NZ_LGLV01000010.1"/>
</dbReference>
<name>A0A1C7NZ37_9HYPH</name>
<keyword evidence="1" id="KW-1277">Toxin-antitoxin system</keyword>
<comment type="caution">
    <text evidence="2">The sequence shown here is derived from an EMBL/GenBank/DDBJ whole genome shotgun (WGS) entry which is preliminary data.</text>
</comment>
<dbReference type="InterPro" id="IPR035093">
    <property type="entry name" value="RelE/ParE_toxin_dom_sf"/>
</dbReference>
<sequence length="118" mass="13590">MGGYLFYPPANAAQDRIWKETVAQWGEDQAIAYITGLHAHLQKLSRTKALWRRLPGNLAAPTDLKIQAYFSRYERHYLFFRELPGGKIGVMAILHDRMDIPVRLHEDLIGLADKLKDE</sequence>
<evidence type="ECO:0000313" key="2">
    <source>
        <dbReference type="EMBL" id="OBZ94263.1"/>
    </source>
</evidence>
<dbReference type="InterPro" id="IPR007712">
    <property type="entry name" value="RelE/ParE_toxin"/>
</dbReference>
<dbReference type="Proteomes" id="UP000093111">
    <property type="component" value="Unassembled WGS sequence"/>
</dbReference>
<dbReference type="EMBL" id="LGLV01000010">
    <property type="protein sequence ID" value="OBZ94263.1"/>
    <property type="molecule type" value="Genomic_DNA"/>
</dbReference>
<dbReference type="Pfam" id="PF05016">
    <property type="entry name" value="ParE_toxin"/>
    <property type="match status" value="1"/>
</dbReference>
<dbReference type="Gene3D" id="3.30.2310.20">
    <property type="entry name" value="RelE-like"/>
    <property type="match status" value="1"/>
</dbReference>
<gene>
    <name evidence="2" type="ORF">ADU59_16345</name>
</gene>
<dbReference type="OrthoDB" id="7173315at2"/>
<organism evidence="2 3">
    <name type="scientific">Pararhizobium polonicum</name>
    <dbReference type="NCBI Taxonomy" id="1612624"/>
    <lineage>
        <taxon>Bacteria</taxon>
        <taxon>Pseudomonadati</taxon>
        <taxon>Pseudomonadota</taxon>
        <taxon>Alphaproteobacteria</taxon>
        <taxon>Hyphomicrobiales</taxon>
        <taxon>Rhizobiaceae</taxon>
        <taxon>Rhizobium/Agrobacterium group</taxon>
        <taxon>Pararhizobium</taxon>
    </lineage>
</organism>
<dbReference type="AlphaFoldDB" id="A0A1C7NZ37"/>
<proteinExistence type="predicted"/>
<evidence type="ECO:0000313" key="3">
    <source>
        <dbReference type="Proteomes" id="UP000093111"/>
    </source>
</evidence>
<keyword evidence="3" id="KW-1185">Reference proteome</keyword>
<accession>A0A1C7NZ37</accession>